<evidence type="ECO:0000313" key="1">
    <source>
        <dbReference type="EMBL" id="MFC5987249.1"/>
    </source>
</evidence>
<name>A0ABW1IQH4_9BACL</name>
<comment type="caution">
    <text evidence="1">The sequence shown here is derived from an EMBL/GenBank/DDBJ whole genome shotgun (WGS) entry which is preliminary data.</text>
</comment>
<proteinExistence type="predicted"/>
<keyword evidence="2" id="KW-1185">Reference proteome</keyword>
<accession>A0ABW1IQH4</accession>
<dbReference type="RefSeq" id="WP_379894595.1">
    <property type="nucleotide sequence ID" value="NZ_CBCSCT010000046.1"/>
</dbReference>
<protein>
    <submittedName>
        <fullName evidence="1">Uncharacterized protein</fullName>
    </submittedName>
</protein>
<evidence type="ECO:0000313" key="2">
    <source>
        <dbReference type="Proteomes" id="UP001596250"/>
    </source>
</evidence>
<reference evidence="2" key="1">
    <citation type="journal article" date="2019" name="Int. J. Syst. Evol. Microbiol.">
        <title>The Global Catalogue of Microorganisms (GCM) 10K type strain sequencing project: providing services to taxonomists for standard genome sequencing and annotation.</title>
        <authorList>
            <consortium name="The Broad Institute Genomics Platform"/>
            <consortium name="The Broad Institute Genome Sequencing Center for Infectious Disease"/>
            <person name="Wu L."/>
            <person name="Ma J."/>
        </authorList>
    </citation>
    <scope>NUCLEOTIDE SEQUENCE [LARGE SCALE GENOMIC DNA]</scope>
    <source>
        <strain evidence="2">CCM 8749</strain>
    </source>
</reference>
<organism evidence="1 2">
    <name type="scientific">Marinicrinis lubricantis</name>
    <dbReference type="NCBI Taxonomy" id="2086470"/>
    <lineage>
        <taxon>Bacteria</taxon>
        <taxon>Bacillati</taxon>
        <taxon>Bacillota</taxon>
        <taxon>Bacilli</taxon>
        <taxon>Bacillales</taxon>
        <taxon>Paenibacillaceae</taxon>
    </lineage>
</organism>
<sequence length="66" mass="7857">MILYKTAKWAEERKQLFTSLQQEIADRDQLQSKLDLADQRMLEEAEAWRVSLLESKHEASFEPNYV</sequence>
<gene>
    <name evidence="1" type="ORF">ACFPXP_12620</name>
</gene>
<dbReference type="Proteomes" id="UP001596250">
    <property type="component" value="Unassembled WGS sequence"/>
</dbReference>
<dbReference type="EMBL" id="JBHSQV010000157">
    <property type="protein sequence ID" value="MFC5987249.1"/>
    <property type="molecule type" value="Genomic_DNA"/>
</dbReference>